<dbReference type="PATRIC" id="fig|1166018.3.peg.1526"/>
<dbReference type="SUPFAM" id="SSF53271">
    <property type="entry name" value="PRTase-like"/>
    <property type="match status" value="1"/>
</dbReference>
<dbReference type="PANTHER" id="PTHR11608">
    <property type="entry name" value="BIFUNCTIONAL PROTEIN PYRR"/>
    <property type="match status" value="1"/>
</dbReference>
<sequence>MRRAGAKSSVFIVQLQLHSGFWPILCMAVTPILTATQIQQKIRRIASQLYETNFDEKALVLAGVAGEGYELARRLADELRQIAPFAVSLVQLTIDKTQTTQPTMALPDPVADYSNKVVVLIDDVLYSGRTLAFSLQPFLSVPVRKIQVAVLVNRNHPRYPIAADFIGLELATTLNEHIEVILSDKDREGVYLR</sequence>
<dbReference type="InterPro" id="IPR029057">
    <property type="entry name" value="PRTase-like"/>
</dbReference>
<evidence type="ECO:0000313" key="3">
    <source>
        <dbReference type="Proteomes" id="UP000011058"/>
    </source>
</evidence>
<name>I0KEK4_9BACT</name>
<dbReference type="EMBL" id="HE796683">
    <property type="protein sequence ID" value="CCH02557.1"/>
    <property type="molecule type" value="Genomic_DNA"/>
</dbReference>
<dbReference type="InterPro" id="IPR000836">
    <property type="entry name" value="PRTase_dom"/>
</dbReference>
<dbReference type="KEGG" id="fae:FAES_4558"/>
<dbReference type="eggNOG" id="COG2065">
    <property type="taxonomic scope" value="Bacteria"/>
</dbReference>
<dbReference type="CDD" id="cd06223">
    <property type="entry name" value="PRTases_typeI"/>
    <property type="match status" value="1"/>
</dbReference>
<gene>
    <name evidence="2" type="primary">pyrR</name>
    <name evidence="2" type="ORF">FAES_4558</name>
</gene>
<dbReference type="STRING" id="1166018.FAES_4558"/>
<organism evidence="2 3">
    <name type="scientific">Fibrella aestuarina BUZ 2</name>
    <dbReference type="NCBI Taxonomy" id="1166018"/>
    <lineage>
        <taxon>Bacteria</taxon>
        <taxon>Pseudomonadati</taxon>
        <taxon>Bacteroidota</taxon>
        <taxon>Cytophagia</taxon>
        <taxon>Cytophagales</taxon>
        <taxon>Spirosomataceae</taxon>
        <taxon>Fibrella</taxon>
    </lineage>
</organism>
<dbReference type="HOGENOM" id="CLU_094234_2_2_10"/>
<dbReference type="PANTHER" id="PTHR11608:SF0">
    <property type="entry name" value="BIFUNCTIONAL PROTEIN PYRR"/>
    <property type="match status" value="1"/>
</dbReference>
<dbReference type="Proteomes" id="UP000011058">
    <property type="component" value="Chromosome"/>
</dbReference>
<keyword evidence="3" id="KW-1185">Reference proteome</keyword>
<dbReference type="Pfam" id="PF00156">
    <property type="entry name" value="Pribosyltran"/>
    <property type="match status" value="1"/>
</dbReference>
<feature type="domain" description="Phosphoribosyltransferase" evidence="1">
    <location>
        <begin position="34"/>
        <end position="167"/>
    </location>
</feature>
<proteinExistence type="predicted"/>
<dbReference type="EC" id="2.4.2.9" evidence="2"/>
<evidence type="ECO:0000313" key="2">
    <source>
        <dbReference type="EMBL" id="CCH02557.1"/>
    </source>
</evidence>
<evidence type="ECO:0000259" key="1">
    <source>
        <dbReference type="Pfam" id="PF00156"/>
    </source>
</evidence>
<dbReference type="InterPro" id="IPR050137">
    <property type="entry name" value="PyrR_bifunctional"/>
</dbReference>
<accession>I0KEK4</accession>
<dbReference type="AlphaFoldDB" id="I0KEK4"/>
<dbReference type="Gene3D" id="3.40.50.2020">
    <property type="match status" value="1"/>
</dbReference>
<reference evidence="2 3" key="1">
    <citation type="journal article" date="2012" name="J. Bacteriol.">
        <title>Genome Sequence of Fibrella aestuarina BUZ 2T, a Filamentous Marine Bacterium.</title>
        <authorList>
            <person name="Filippini M."/>
            <person name="Qi W."/>
            <person name="Blom J."/>
            <person name="Goesmann A."/>
            <person name="Smits T.H."/>
            <person name="Bagheri H.C."/>
        </authorList>
    </citation>
    <scope>NUCLEOTIDE SEQUENCE [LARGE SCALE GENOMIC DNA]</scope>
    <source>
        <strain evidence="3">BUZ 2T</strain>
    </source>
</reference>
<dbReference type="GO" id="GO:0004845">
    <property type="term" value="F:uracil phosphoribosyltransferase activity"/>
    <property type="evidence" value="ECO:0007669"/>
    <property type="project" value="UniProtKB-EC"/>
</dbReference>
<keyword evidence="2" id="KW-0808">Transferase</keyword>
<protein>
    <submittedName>
        <fullName evidence="2">Pyrimidine operon attenuation protein / uracil phosphoribosyltransferase</fullName>
        <ecNumber evidence="2">2.4.2.9</ecNumber>
    </submittedName>
</protein>
<keyword evidence="2" id="KW-0328">Glycosyltransferase</keyword>